<dbReference type="AlphaFoldDB" id="A0ABD3PPD3"/>
<feature type="region of interest" description="Disordered" evidence="1">
    <location>
        <begin position="928"/>
        <end position="947"/>
    </location>
</feature>
<comment type="caution">
    <text evidence="4">The sequence shown here is derived from an EMBL/GenBank/DDBJ whole genome shotgun (WGS) entry which is preliminary data.</text>
</comment>
<dbReference type="PROSITE" id="PS50172">
    <property type="entry name" value="BRCT"/>
    <property type="match status" value="1"/>
</dbReference>
<dbReference type="InterPro" id="IPR017961">
    <property type="entry name" value="DNA_pol_Y-fam_little_finger"/>
</dbReference>
<dbReference type="Pfam" id="PF11799">
    <property type="entry name" value="IMS_C"/>
    <property type="match status" value="1"/>
</dbReference>
<dbReference type="PANTHER" id="PTHR45990">
    <property type="entry name" value="DNA REPAIR PROTEIN REV1"/>
    <property type="match status" value="1"/>
</dbReference>
<dbReference type="InterPro" id="IPR043128">
    <property type="entry name" value="Rev_trsase/Diguanyl_cyclase"/>
</dbReference>
<feature type="region of interest" description="Disordered" evidence="1">
    <location>
        <begin position="114"/>
        <end position="151"/>
    </location>
</feature>
<feature type="domain" description="BRCT" evidence="2">
    <location>
        <begin position="258"/>
        <end position="348"/>
    </location>
</feature>
<dbReference type="Gene3D" id="1.10.150.20">
    <property type="entry name" value="5' to 3' exonuclease, C-terminal subdomain"/>
    <property type="match status" value="1"/>
</dbReference>
<dbReference type="Proteomes" id="UP001530400">
    <property type="component" value="Unassembled WGS sequence"/>
</dbReference>
<feature type="region of interest" description="Disordered" evidence="1">
    <location>
        <begin position="1"/>
        <end position="20"/>
    </location>
</feature>
<evidence type="ECO:0000259" key="3">
    <source>
        <dbReference type="PROSITE" id="PS50173"/>
    </source>
</evidence>
<dbReference type="InterPro" id="IPR001126">
    <property type="entry name" value="UmuC"/>
</dbReference>
<sequence>MKKSKPKGGRSFDSVPADDGFRNYMSRKIELQRKQFGLVLPPPPDSPIETSHNSDEDKHMGYSASNEESERNAPSARSTSDSPSRKSVRFHTNLEHVAPITSVSDVLENLKQRHSVKKSSLRRRRYDSSEKRDDPTDKAQSTSTSASMEGVLKKLHSRYDRSLKRKHPKSILETLGTCDDLNCSEDNIPTTQFDDVQTTKPLTQIDTLSTELGNNLLETGDGDFDLDHQSKATGPLHITSLQTDINQAMDIVKKSSIRPDLFFSGVVVLINGHTNPDATTLMRLLHKHGGDLEKYETRRVTHIIAERLSTAKANIYKSQNNPTPVVRPEWITDSVENGMLLPFGDYLLADVMEAKTPGTKSLKTFFGSEKASDEEMEVNRWADTDPSKSNYHINGQVRTVGNDPNFLESYFSSSRLSYIGSFKHRVKTTEGTSHRKQIAGSKRFVLLVDMDCFFASVALKNFPQYRNCPVAVGHSPTVELKTPEGASGKVPSPSKTLQNSSSELSTCNYIARKFGVKKGMFLGDAIKLCPQLVVLPYDFPQYESISSIVAEKLHAFADQFNGSVEQVSCDESYLEVHVTPEDYDGRALEEFLSSLAEHIRNDIFEATECTASIGVASNKFLAKLAADKVKPDASSVVRDYRELVDGLALRDLHGIGRKIEKKLNIHSLHTVNDIWDLGDDAERVLSEVIGAATSHKIVQFCYGNDDRPVTPQVRRTIGAECNYGVRFEGPYGPDHMMKGLAKELEKRMTSVAVLGSKLTLKLMKSKDVSKVPGKFLGHGLCEHLSKSMDIQLTRSCTLKCFGLDVICSAGMKLFQKMGVDKDAIRGMGLVVSSLEPDTGASNTSSPSKLDSWLQSGVSRVSTETMTDFVLDGDIEDDEAEDIDRTTTRHSNVASMPTYSQLDQDVLTELPEDILKEVQLSYGKLATKTAGRPSFASPKSKRRREKPLMPGQVSVKRMFKLNSVKTGEEKFECDNKEFTLSQLDCLPLETQLRIANNDDVKITKSAAPSQKADGASRTLVNSIILPSSQTEGGNDDITTSACDLFRRSRDFYHENILPLQEFIESTENPESDDVKSVIDFLFVCIEERRVKDVVVFLRVIKNMQHGWNETIYEQIKETVVDEIQRLNGGCYLDTVWLGL</sequence>
<dbReference type="Pfam" id="PF16589">
    <property type="entry name" value="BRCT_2"/>
    <property type="match status" value="1"/>
</dbReference>
<dbReference type="SUPFAM" id="SSF56672">
    <property type="entry name" value="DNA/RNA polymerases"/>
    <property type="match status" value="1"/>
</dbReference>
<feature type="region of interest" description="Disordered" evidence="1">
    <location>
        <begin position="876"/>
        <end position="895"/>
    </location>
</feature>
<feature type="domain" description="UmuC" evidence="3">
    <location>
        <begin position="445"/>
        <end position="656"/>
    </location>
</feature>
<dbReference type="EMBL" id="JALLPJ020000514">
    <property type="protein sequence ID" value="KAL3789807.1"/>
    <property type="molecule type" value="Genomic_DNA"/>
</dbReference>
<dbReference type="PROSITE" id="PS50173">
    <property type="entry name" value="UMUC"/>
    <property type="match status" value="1"/>
</dbReference>
<organism evidence="4 5">
    <name type="scientific">Cyclotella atomus</name>
    <dbReference type="NCBI Taxonomy" id="382360"/>
    <lineage>
        <taxon>Eukaryota</taxon>
        <taxon>Sar</taxon>
        <taxon>Stramenopiles</taxon>
        <taxon>Ochrophyta</taxon>
        <taxon>Bacillariophyta</taxon>
        <taxon>Coscinodiscophyceae</taxon>
        <taxon>Thalassiosirophycidae</taxon>
        <taxon>Stephanodiscales</taxon>
        <taxon>Stephanodiscaceae</taxon>
        <taxon>Cyclotella</taxon>
    </lineage>
</organism>
<feature type="compositionally biased region" description="Basic residues" evidence="1">
    <location>
        <begin position="114"/>
        <end position="125"/>
    </location>
</feature>
<dbReference type="Gene3D" id="3.40.50.10190">
    <property type="entry name" value="BRCT domain"/>
    <property type="match status" value="1"/>
</dbReference>
<dbReference type="InterPro" id="IPR036420">
    <property type="entry name" value="BRCT_dom_sf"/>
</dbReference>
<dbReference type="SMART" id="SM00292">
    <property type="entry name" value="BRCT"/>
    <property type="match status" value="1"/>
</dbReference>
<dbReference type="PANTHER" id="PTHR45990:SF1">
    <property type="entry name" value="DNA REPAIR PROTEIN REV1"/>
    <property type="match status" value="1"/>
</dbReference>
<proteinExistence type="predicted"/>
<dbReference type="GO" id="GO:0006259">
    <property type="term" value="P:DNA metabolic process"/>
    <property type="evidence" value="ECO:0007669"/>
    <property type="project" value="UniProtKB-ARBA"/>
</dbReference>
<evidence type="ECO:0000313" key="4">
    <source>
        <dbReference type="EMBL" id="KAL3789807.1"/>
    </source>
</evidence>
<dbReference type="CDD" id="cd17719">
    <property type="entry name" value="BRCT_Rev1"/>
    <property type="match status" value="1"/>
</dbReference>
<dbReference type="InterPro" id="IPR036775">
    <property type="entry name" value="DNA_pol_Y-fam_lit_finger_sf"/>
</dbReference>
<name>A0ABD3PPD3_9STRA</name>
<dbReference type="InterPro" id="IPR001357">
    <property type="entry name" value="BRCT_dom"/>
</dbReference>
<gene>
    <name evidence="4" type="ORF">ACHAWO_000278</name>
</gene>
<accession>A0ABD3PPD3</accession>
<evidence type="ECO:0000259" key="2">
    <source>
        <dbReference type="PROSITE" id="PS50172"/>
    </source>
</evidence>
<dbReference type="InterPro" id="IPR043502">
    <property type="entry name" value="DNA/RNA_pol_sf"/>
</dbReference>
<feature type="compositionally biased region" description="Basic and acidic residues" evidence="1">
    <location>
        <begin position="126"/>
        <end position="137"/>
    </location>
</feature>
<dbReference type="Pfam" id="PF00817">
    <property type="entry name" value="IMS"/>
    <property type="match status" value="1"/>
</dbReference>
<protein>
    <recommendedName>
        <fullName evidence="6">DNA repair protein REV1</fullName>
    </recommendedName>
</protein>
<dbReference type="Gene3D" id="3.30.70.270">
    <property type="match status" value="1"/>
</dbReference>
<dbReference type="SUPFAM" id="SSF52113">
    <property type="entry name" value="BRCT domain"/>
    <property type="match status" value="1"/>
</dbReference>
<evidence type="ECO:0000256" key="1">
    <source>
        <dbReference type="SAM" id="MobiDB-lite"/>
    </source>
</evidence>
<feature type="region of interest" description="Disordered" evidence="1">
    <location>
        <begin position="35"/>
        <end position="88"/>
    </location>
</feature>
<evidence type="ECO:0008006" key="6">
    <source>
        <dbReference type="Google" id="ProtNLM"/>
    </source>
</evidence>
<feature type="compositionally biased region" description="Polar residues" evidence="1">
    <location>
        <begin position="138"/>
        <end position="147"/>
    </location>
</feature>
<keyword evidence="5" id="KW-1185">Reference proteome</keyword>
<evidence type="ECO:0000313" key="5">
    <source>
        <dbReference type="Proteomes" id="UP001530400"/>
    </source>
</evidence>
<dbReference type="Gene3D" id="3.30.1490.100">
    <property type="entry name" value="DNA polymerase, Y-family, little finger domain"/>
    <property type="match status" value="1"/>
</dbReference>
<reference evidence="4 5" key="1">
    <citation type="submission" date="2024-10" db="EMBL/GenBank/DDBJ databases">
        <title>Updated reference genomes for cyclostephanoid diatoms.</title>
        <authorList>
            <person name="Roberts W.R."/>
            <person name="Alverson A.J."/>
        </authorList>
    </citation>
    <scope>NUCLEOTIDE SEQUENCE [LARGE SCALE GENOMIC DNA]</scope>
    <source>
        <strain evidence="4 5">AJA010-31</strain>
    </source>
</reference>
<dbReference type="Gene3D" id="3.40.1170.60">
    <property type="match status" value="1"/>
</dbReference>